<reference evidence="2" key="1">
    <citation type="journal article" date="2021" name="Proc. Natl. Acad. Sci. U.S.A.">
        <title>A Catalog of Tens of Thousands of Viruses from Human Metagenomes Reveals Hidden Associations with Chronic Diseases.</title>
        <authorList>
            <person name="Tisza M.J."/>
            <person name="Buck C.B."/>
        </authorList>
    </citation>
    <scope>NUCLEOTIDE SEQUENCE</scope>
    <source>
        <strain evidence="2">Ctg0K17</strain>
    </source>
</reference>
<evidence type="ECO:0000313" key="2">
    <source>
        <dbReference type="EMBL" id="DAE10920.1"/>
    </source>
</evidence>
<evidence type="ECO:0000256" key="1">
    <source>
        <dbReference type="SAM" id="MobiDB-lite"/>
    </source>
</evidence>
<protein>
    <submittedName>
        <fullName evidence="2">Uncharacterized protein</fullName>
    </submittedName>
</protein>
<sequence length="44" mass="5064">MAESTTKKNSAPDSSREESYRMAKLLRAGNRELARQLNLKKARR</sequence>
<dbReference type="EMBL" id="BK015522">
    <property type="protein sequence ID" value="DAE10920.1"/>
    <property type="molecule type" value="Genomic_DNA"/>
</dbReference>
<name>A0A8S5PW00_9CAUD</name>
<feature type="region of interest" description="Disordered" evidence="1">
    <location>
        <begin position="1"/>
        <end position="20"/>
    </location>
</feature>
<proteinExistence type="predicted"/>
<organism evidence="2">
    <name type="scientific">Siphoviridae sp. ctg0K17</name>
    <dbReference type="NCBI Taxonomy" id="2825600"/>
    <lineage>
        <taxon>Viruses</taxon>
        <taxon>Duplodnaviria</taxon>
        <taxon>Heunggongvirae</taxon>
        <taxon>Uroviricota</taxon>
        <taxon>Caudoviricetes</taxon>
    </lineage>
</organism>
<accession>A0A8S5PW00</accession>